<gene>
    <name evidence="1" type="ORF">ERS852471_03068</name>
</gene>
<dbReference type="EMBL" id="CYZX01000027">
    <property type="protein sequence ID" value="CUP13615.1"/>
    <property type="molecule type" value="Genomic_DNA"/>
</dbReference>
<accession>A0A174KVW4</accession>
<dbReference type="RefSeq" id="WP_055268077.1">
    <property type="nucleotide sequence ID" value="NZ_CABIXQ010000027.1"/>
</dbReference>
<name>A0A174KVW4_9CLOT</name>
<dbReference type="Proteomes" id="UP000095594">
    <property type="component" value="Unassembled WGS sequence"/>
</dbReference>
<reference evidence="1 2" key="1">
    <citation type="submission" date="2015-09" db="EMBL/GenBank/DDBJ databases">
        <authorList>
            <consortium name="Pathogen Informatics"/>
        </authorList>
    </citation>
    <scope>NUCLEOTIDE SEQUENCE [LARGE SCALE GENOMIC DNA]</scope>
    <source>
        <strain evidence="1 2">2789STDY5834856</strain>
    </source>
</reference>
<dbReference type="OrthoDB" id="1397020at2"/>
<protein>
    <submittedName>
        <fullName evidence="1">CRISPR-associated protein Cas8b/Csh1, subtype I-B/HMARI</fullName>
    </submittedName>
</protein>
<evidence type="ECO:0000313" key="1">
    <source>
        <dbReference type="EMBL" id="CUP13615.1"/>
    </source>
</evidence>
<evidence type="ECO:0000313" key="2">
    <source>
        <dbReference type="Proteomes" id="UP000095594"/>
    </source>
</evidence>
<dbReference type="AlphaFoldDB" id="A0A174KVW4"/>
<organism evidence="1 2">
    <name type="scientific">Clostridium disporicum</name>
    <dbReference type="NCBI Taxonomy" id="84024"/>
    <lineage>
        <taxon>Bacteria</taxon>
        <taxon>Bacillati</taxon>
        <taxon>Bacillota</taxon>
        <taxon>Clostridia</taxon>
        <taxon>Eubacteriales</taxon>
        <taxon>Clostridiaceae</taxon>
        <taxon>Clostridium</taxon>
    </lineage>
</organism>
<proteinExistence type="predicted"/>
<sequence>MLKESLEVFKEQLDKHGDKLILDNYTPADGTYLIIGTDKDEFYIKDEPIKVKFDKKNRKLNLSEVKLKDIRIYDYNSTLITMNKPIDGKKIIHSNNYLSFFIKKDKFPTANDKDKKLTNEIIDGYYEILANPYLKYKSGKPKEIYKEVEEEIGEVNIELLNKIKEWIKENIFDLGSEYPGKDYLKIFFEYPIEDYQRENKRYIIPNIYNKNDYNEKIDNVLYGLPNDNMGLNSKKPYLENKTRKVKVPYLIDSNEVLLQKKFFDYLMNFTAEGKLNVYIDDEEIDPKKNGELPDQGFTGSFFRIKKGMELEIQNYDKIVGYSDVLNKELVFENVLGVKESADDGFEYGSFRKKVDIQKILDNIFFSKFLINNYFTDAGDISIKDNNQKKNLLISREAIFNWLYKDGLKENKKSNEIGYLLGKVSVSLVKGSIENGYIQKASKQFNLRCAFKGYFEGGKSMADIIKDVKDNLRNKVNAEKVTESISEDNEYYFAIGQLVSYFISKSKGLKRPYHLVRPFINTNNNEVIKNNLSKLYKKYSYDPKLYSPRFRNLYAMVLSYTPENKVNQDMIMAGFLHSSLIYESNEDEIIENMEVQGNE</sequence>